<keyword evidence="2" id="KW-1185">Reference proteome</keyword>
<protein>
    <submittedName>
        <fullName evidence="1">Uncharacterized protein</fullName>
    </submittedName>
</protein>
<sequence>MNTNGLLMISKREFTSRRTAHFYPNILELFVRGYLEAKVNKAYLQFDNIKWFRISFMGCFGL</sequence>
<gene>
    <name evidence="1" type="ORF">DPMN_133321</name>
</gene>
<name>A0A9D4FU43_DREPO</name>
<dbReference type="Proteomes" id="UP000828390">
    <property type="component" value="Unassembled WGS sequence"/>
</dbReference>
<dbReference type="EMBL" id="JAIWYP010000006">
    <property type="protein sequence ID" value="KAH3805028.1"/>
    <property type="molecule type" value="Genomic_DNA"/>
</dbReference>
<reference evidence="1" key="1">
    <citation type="journal article" date="2019" name="bioRxiv">
        <title>The Genome of the Zebra Mussel, Dreissena polymorpha: A Resource for Invasive Species Research.</title>
        <authorList>
            <person name="McCartney M.A."/>
            <person name="Auch B."/>
            <person name="Kono T."/>
            <person name="Mallez S."/>
            <person name="Zhang Y."/>
            <person name="Obille A."/>
            <person name="Becker A."/>
            <person name="Abrahante J.E."/>
            <person name="Garbe J."/>
            <person name="Badalamenti J.P."/>
            <person name="Herman A."/>
            <person name="Mangelson H."/>
            <person name="Liachko I."/>
            <person name="Sullivan S."/>
            <person name="Sone E.D."/>
            <person name="Koren S."/>
            <person name="Silverstein K.A.T."/>
            <person name="Beckman K.B."/>
            <person name="Gohl D.M."/>
        </authorList>
    </citation>
    <scope>NUCLEOTIDE SEQUENCE</scope>
    <source>
        <strain evidence="1">Duluth1</strain>
        <tissue evidence="1">Whole animal</tissue>
    </source>
</reference>
<evidence type="ECO:0000313" key="1">
    <source>
        <dbReference type="EMBL" id="KAH3805028.1"/>
    </source>
</evidence>
<reference evidence="1" key="2">
    <citation type="submission" date="2020-11" db="EMBL/GenBank/DDBJ databases">
        <authorList>
            <person name="McCartney M.A."/>
            <person name="Auch B."/>
            <person name="Kono T."/>
            <person name="Mallez S."/>
            <person name="Becker A."/>
            <person name="Gohl D.M."/>
            <person name="Silverstein K.A.T."/>
            <person name="Koren S."/>
            <person name="Bechman K.B."/>
            <person name="Herman A."/>
            <person name="Abrahante J.E."/>
            <person name="Garbe J."/>
        </authorList>
    </citation>
    <scope>NUCLEOTIDE SEQUENCE</scope>
    <source>
        <strain evidence="1">Duluth1</strain>
        <tissue evidence="1">Whole animal</tissue>
    </source>
</reference>
<evidence type="ECO:0000313" key="2">
    <source>
        <dbReference type="Proteomes" id="UP000828390"/>
    </source>
</evidence>
<proteinExistence type="predicted"/>
<comment type="caution">
    <text evidence="1">The sequence shown here is derived from an EMBL/GenBank/DDBJ whole genome shotgun (WGS) entry which is preliminary data.</text>
</comment>
<accession>A0A9D4FU43</accession>
<organism evidence="1 2">
    <name type="scientific">Dreissena polymorpha</name>
    <name type="common">Zebra mussel</name>
    <name type="synonym">Mytilus polymorpha</name>
    <dbReference type="NCBI Taxonomy" id="45954"/>
    <lineage>
        <taxon>Eukaryota</taxon>
        <taxon>Metazoa</taxon>
        <taxon>Spiralia</taxon>
        <taxon>Lophotrochozoa</taxon>
        <taxon>Mollusca</taxon>
        <taxon>Bivalvia</taxon>
        <taxon>Autobranchia</taxon>
        <taxon>Heteroconchia</taxon>
        <taxon>Euheterodonta</taxon>
        <taxon>Imparidentia</taxon>
        <taxon>Neoheterodontei</taxon>
        <taxon>Myida</taxon>
        <taxon>Dreissenoidea</taxon>
        <taxon>Dreissenidae</taxon>
        <taxon>Dreissena</taxon>
    </lineage>
</organism>
<dbReference type="AlphaFoldDB" id="A0A9D4FU43"/>